<dbReference type="SUPFAM" id="SSF46689">
    <property type="entry name" value="Homeodomain-like"/>
    <property type="match status" value="2"/>
</dbReference>
<dbReference type="EMBL" id="JACMRX010000002">
    <property type="protein sequence ID" value="KAF7994710.1"/>
    <property type="molecule type" value="Genomic_DNA"/>
</dbReference>
<comment type="subcellular location">
    <subcellularLocation>
        <location evidence="1">Nucleus</location>
    </subcellularLocation>
</comment>
<dbReference type="AlphaFoldDB" id="A0A834XWF2"/>
<dbReference type="InterPro" id="IPR036388">
    <property type="entry name" value="WH-like_DNA-bd_sf"/>
</dbReference>
<keyword evidence="2" id="KW-0238">DNA-binding</keyword>
<dbReference type="Gene3D" id="1.10.10.60">
    <property type="entry name" value="Homeodomain-like"/>
    <property type="match status" value="1"/>
</dbReference>
<feature type="domain" description="HTH psq-type" evidence="5">
    <location>
        <begin position="7"/>
        <end position="56"/>
    </location>
</feature>
<evidence type="ECO:0000256" key="3">
    <source>
        <dbReference type="ARBA" id="ARBA00023242"/>
    </source>
</evidence>
<dbReference type="Proteomes" id="UP000639338">
    <property type="component" value="Unassembled WGS sequence"/>
</dbReference>
<sequence>MSLEPEKKKRKTVSIQEKLDALDEIEKKKKTSTEIARQLGVGHSTVCGWKKDEKLLNMQRELIHAVQANNMKRLRQVDNPLVDKATWQWFKEQKKSGAQLSGPIIKSQAIFFWQNLGLSKSFDASDELTANKCLAEILKSITIREAVFWLARSWNMVTTSTITTSWKSLWPEIQTIKSLSETEVPEVDFNNTTDIVKEFQLALKNDDENNVNEKAINTWLNCPTVQNLNECLSPHEIIENLKN</sequence>
<reference evidence="6 7" key="1">
    <citation type="submission" date="2020-08" db="EMBL/GenBank/DDBJ databases">
        <title>Aphidius gifuensis genome sequencing and assembly.</title>
        <authorList>
            <person name="Du Z."/>
        </authorList>
    </citation>
    <scope>NUCLEOTIDE SEQUENCE [LARGE SCALE GENOMIC DNA]</scope>
    <source>
        <strain evidence="6">YNYX2018</strain>
        <tissue evidence="6">Adults</tissue>
    </source>
</reference>
<dbReference type="InterPro" id="IPR050863">
    <property type="entry name" value="CenT-Element_Derived"/>
</dbReference>
<dbReference type="OrthoDB" id="8111264at2759"/>
<dbReference type="InterPro" id="IPR006600">
    <property type="entry name" value="HTH_CenpB_DNA-bd_dom"/>
</dbReference>
<dbReference type="GO" id="GO:0003677">
    <property type="term" value="F:DNA binding"/>
    <property type="evidence" value="ECO:0007669"/>
    <property type="project" value="UniProtKB-KW"/>
</dbReference>
<organism evidence="6 7">
    <name type="scientific">Aphidius gifuensis</name>
    <name type="common">Parasitoid wasp</name>
    <dbReference type="NCBI Taxonomy" id="684658"/>
    <lineage>
        <taxon>Eukaryota</taxon>
        <taxon>Metazoa</taxon>
        <taxon>Ecdysozoa</taxon>
        <taxon>Arthropoda</taxon>
        <taxon>Hexapoda</taxon>
        <taxon>Insecta</taxon>
        <taxon>Pterygota</taxon>
        <taxon>Neoptera</taxon>
        <taxon>Endopterygota</taxon>
        <taxon>Hymenoptera</taxon>
        <taxon>Apocrita</taxon>
        <taxon>Ichneumonoidea</taxon>
        <taxon>Braconidae</taxon>
        <taxon>Aphidiinae</taxon>
        <taxon>Aphidius</taxon>
    </lineage>
</organism>
<keyword evidence="3" id="KW-0539">Nucleus</keyword>
<dbReference type="Gene3D" id="1.10.10.10">
    <property type="entry name" value="Winged helix-like DNA-binding domain superfamily/Winged helix DNA-binding domain"/>
    <property type="match status" value="1"/>
</dbReference>
<accession>A0A834XWF2</accession>
<dbReference type="InterPro" id="IPR007889">
    <property type="entry name" value="HTH_Psq"/>
</dbReference>
<protein>
    <submittedName>
        <fullName evidence="6">Uncharacterized protein</fullName>
    </submittedName>
</protein>
<evidence type="ECO:0000259" key="5">
    <source>
        <dbReference type="Pfam" id="PF04218"/>
    </source>
</evidence>
<evidence type="ECO:0000313" key="7">
    <source>
        <dbReference type="Proteomes" id="UP000639338"/>
    </source>
</evidence>
<dbReference type="Pfam" id="PF04218">
    <property type="entry name" value="CENP-B_N"/>
    <property type="match status" value="1"/>
</dbReference>
<evidence type="ECO:0000259" key="4">
    <source>
        <dbReference type="Pfam" id="PF03221"/>
    </source>
</evidence>
<proteinExistence type="predicted"/>
<name>A0A834XWF2_APHGI</name>
<comment type="caution">
    <text evidence="6">The sequence shown here is derived from an EMBL/GenBank/DDBJ whole genome shotgun (WGS) entry which is preliminary data.</text>
</comment>
<dbReference type="GO" id="GO:0005634">
    <property type="term" value="C:nucleus"/>
    <property type="evidence" value="ECO:0007669"/>
    <property type="project" value="UniProtKB-SubCell"/>
</dbReference>
<keyword evidence="7" id="KW-1185">Reference proteome</keyword>
<dbReference type="Pfam" id="PF03221">
    <property type="entry name" value="HTH_Tnp_Tc5"/>
    <property type="match status" value="1"/>
</dbReference>
<feature type="domain" description="HTH CENPB-type" evidence="4">
    <location>
        <begin position="79"/>
        <end position="124"/>
    </location>
</feature>
<evidence type="ECO:0000256" key="2">
    <source>
        <dbReference type="ARBA" id="ARBA00023125"/>
    </source>
</evidence>
<dbReference type="InterPro" id="IPR009057">
    <property type="entry name" value="Homeodomain-like_sf"/>
</dbReference>
<gene>
    <name evidence="6" type="ORF">HCN44_004182</name>
</gene>
<dbReference type="PANTHER" id="PTHR19303:SF73">
    <property type="entry name" value="PROTEIN PDC2"/>
    <property type="match status" value="1"/>
</dbReference>
<evidence type="ECO:0000313" key="6">
    <source>
        <dbReference type="EMBL" id="KAF7994710.1"/>
    </source>
</evidence>
<dbReference type="PANTHER" id="PTHR19303">
    <property type="entry name" value="TRANSPOSON"/>
    <property type="match status" value="1"/>
</dbReference>
<evidence type="ECO:0000256" key="1">
    <source>
        <dbReference type="ARBA" id="ARBA00004123"/>
    </source>
</evidence>